<keyword evidence="4" id="KW-0812">Transmembrane</keyword>
<dbReference type="PROSITE" id="PS01209">
    <property type="entry name" value="LDLRA_1"/>
    <property type="match status" value="1"/>
</dbReference>
<dbReference type="PANTHER" id="PTHR46876:SF1">
    <property type="entry name" value="LOW-DENSITY LIPOPROTEIN RECEPTOR-RELATED PROTEIN 11"/>
    <property type="match status" value="1"/>
</dbReference>
<dbReference type="EMBL" id="JAWJWF010000001">
    <property type="protein sequence ID" value="KAK6640260.1"/>
    <property type="molecule type" value="Genomic_DNA"/>
</dbReference>
<evidence type="ECO:0000256" key="3">
    <source>
        <dbReference type="SAM" id="MobiDB-lite"/>
    </source>
</evidence>
<feature type="region of interest" description="Disordered" evidence="3">
    <location>
        <begin position="191"/>
        <end position="210"/>
    </location>
</feature>
<sequence>MRYKTFNRLRHTWQDEFERSKKPRRTQKLMEPLVSAGNALRPESFCIWKLSNKSPVVPAIVVVGSQQCSRYQFECRASGECIAIYNACDGIPQCSDGSDEAPELDCPTISGSTHPKTFHDQLQKLKASNENIESPSQPEKVPENPVVPPAPGKPIKPAAAKVQTSLTQQVPLQSSSSSVGYFQPGAGYVQQNEQANESSRSKLDSPQPVSTQARYYGREGEIVQYPQVNGAQWQGYQPQRQDDSNYVFNHKGSGLAPENGDSQFPGPYNNDMNHFDYVKYSAGSANNGYYGGTGPIYYPGPNGWMQRMPQHQHGVEDVPQRPVMPLYGNGMSGSVPSDYYYEDSQLRGRFPPPPQDPHRMSNFDILHMSQKNIAPEPVSAEENAKTQENPKKTESRKKALESPSPSTAAAPEKPETTTVTTSTSVREEKVQHHEAPKVGEHLKMTQAEGKDMDGVNERPSGAILSLTLGMCITAIMITLVGCRLRVVRKRMRRNGKSAYAHDADFLVNGMYL</sequence>
<accession>A0ABR1B9Y5</accession>
<keyword evidence="1" id="KW-1015">Disulfide bond</keyword>
<dbReference type="CDD" id="cd00112">
    <property type="entry name" value="LDLa"/>
    <property type="match status" value="1"/>
</dbReference>
<keyword evidence="4" id="KW-1133">Transmembrane helix</keyword>
<dbReference type="Proteomes" id="UP001359485">
    <property type="component" value="Unassembled WGS sequence"/>
</dbReference>
<keyword evidence="6" id="KW-1185">Reference proteome</keyword>
<feature type="transmembrane region" description="Helical" evidence="4">
    <location>
        <begin position="462"/>
        <end position="486"/>
    </location>
</feature>
<comment type="caution">
    <text evidence="5">The sequence shown here is derived from an EMBL/GenBank/DDBJ whole genome shotgun (WGS) entry which is preliminary data.</text>
</comment>
<feature type="compositionally biased region" description="Basic and acidic residues" evidence="3">
    <location>
        <begin position="382"/>
        <end position="400"/>
    </location>
</feature>
<dbReference type="SMART" id="SM00192">
    <property type="entry name" value="LDLa"/>
    <property type="match status" value="1"/>
</dbReference>
<proteinExistence type="predicted"/>
<evidence type="ECO:0000256" key="1">
    <source>
        <dbReference type="ARBA" id="ARBA00023157"/>
    </source>
</evidence>
<name>A0ABR1B9Y5_POLSC</name>
<dbReference type="Pfam" id="PF00057">
    <property type="entry name" value="Ldl_recept_a"/>
    <property type="match status" value="1"/>
</dbReference>
<dbReference type="InterPro" id="IPR023415">
    <property type="entry name" value="LDLR_class-A_CS"/>
</dbReference>
<dbReference type="SUPFAM" id="SSF57424">
    <property type="entry name" value="LDL receptor-like module"/>
    <property type="match status" value="1"/>
</dbReference>
<evidence type="ECO:0000256" key="4">
    <source>
        <dbReference type="SAM" id="Phobius"/>
    </source>
</evidence>
<feature type="region of interest" description="Disordered" evidence="3">
    <location>
        <begin position="130"/>
        <end position="158"/>
    </location>
</feature>
<feature type="region of interest" description="Disordered" evidence="3">
    <location>
        <begin position="375"/>
        <end position="435"/>
    </location>
</feature>
<dbReference type="InterPro" id="IPR002172">
    <property type="entry name" value="LDrepeatLR_classA_rpt"/>
</dbReference>
<feature type="compositionally biased region" description="Basic and acidic residues" evidence="3">
    <location>
        <begin position="425"/>
        <end position="435"/>
    </location>
</feature>
<feature type="region of interest" description="Disordered" evidence="3">
    <location>
        <begin position="336"/>
        <end position="361"/>
    </location>
</feature>
<evidence type="ECO:0000313" key="5">
    <source>
        <dbReference type="EMBL" id="KAK6640260.1"/>
    </source>
</evidence>
<evidence type="ECO:0000256" key="2">
    <source>
        <dbReference type="PROSITE-ProRule" id="PRU00124"/>
    </source>
</evidence>
<feature type="compositionally biased region" description="Pro residues" evidence="3">
    <location>
        <begin position="145"/>
        <end position="154"/>
    </location>
</feature>
<organism evidence="5 6">
    <name type="scientific">Polyplax serrata</name>
    <name type="common">Common mouse louse</name>
    <dbReference type="NCBI Taxonomy" id="468196"/>
    <lineage>
        <taxon>Eukaryota</taxon>
        <taxon>Metazoa</taxon>
        <taxon>Ecdysozoa</taxon>
        <taxon>Arthropoda</taxon>
        <taxon>Hexapoda</taxon>
        <taxon>Insecta</taxon>
        <taxon>Pterygota</taxon>
        <taxon>Neoptera</taxon>
        <taxon>Paraneoptera</taxon>
        <taxon>Psocodea</taxon>
        <taxon>Troctomorpha</taxon>
        <taxon>Phthiraptera</taxon>
        <taxon>Anoplura</taxon>
        <taxon>Polyplacidae</taxon>
        <taxon>Polyplax</taxon>
    </lineage>
</organism>
<protein>
    <recommendedName>
        <fullName evidence="7">Low-density lipoprotein receptor-related protein 11</fullName>
    </recommendedName>
</protein>
<dbReference type="PANTHER" id="PTHR46876">
    <property type="entry name" value="LOW-DENSITY LIPOPROTEIN RECEPTOR-RELATED PROTEIN 11"/>
    <property type="match status" value="1"/>
</dbReference>
<keyword evidence="4" id="KW-0472">Membrane</keyword>
<dbReference type="Gene3D" id="4.10.400.10">
    <property type="entry name" value="Low-density Lipoprotein Receptor"/>
    <property type="match status" value="1"/>
</dbReference>
<evidence type="ECO:0008006" key="7">
    <source>
        <dbReference type="Google" id="ProtNLM"/>
    </source>
</evidence>
<feature type="compositionally biased region" description="Low complexity" evidence="3">
    <location>
        <begin position="401"/>
        <end position="424"/>
    </location>
</feature>
<reference evidence="5 6" key="1">
    <citation type="submission" date="2023-09" db="EMBL/GenBank/DDBJ databases">
        <title>Genomes of two closely related lineages of the louse Polyplax serrata with different host specificities.</title>
        <authorList>
            <person name="Martinu J."/>
            <person name="Tarabai H."/>
            <person name="Stefka J."/>
            <person name="Hypsa V."/>
        </authorList>
    </citation>
    <scope>NUCLEOTIDE SEQUENCE [LARGE SCALE GENOMIC DNA]</scope>
    <source>
        <strain evidence="5">98ZLc_SE</strain>
    </source>
</reference>
<evidence type="ECO:0000313" key="6">
    <source>
        <dbReference type="Proteomes" id="UP001359485"/>
    </source>
</evidence>
<dbReference type="PROSITE" id="PS50068">
    <property type="entry name" value="LDLRA_2"/>
    <property type="match status" value="1"/>
</dbReference>
<gene>
    <name evidence="5" type="ORF">RUM44_011946</name>
</gene>
<dbReference type="InterPro" id="IPR036055">
    <property type="entry name" value="LDL_receptor-like_sf"/>
</dbReference>
<comment type="caution">
    <text evidence="2">Lacks conserved residue(s) required for the propagation of feature annotation.</text>
</comment>